<protein>
    <submittedName>
        <fullName evidence="1">Uncharacterized protein</fullName>
    </submittedName>
</protein>
<name>A0A6G7VDH1_9GAMM</name>
<dbReference type="AlphaFoldDB" id="A0A6G7VDH1"/>
<evidence type="ECO:0000313" key="2">
    <source>
        <dbReference type="Proteomes" id="UP000502699"/>
    </source>
</evidence>
<organism evidence="1 2">
    <name type="scientific">Caldichromatium japonicum</name>
    <dbReference type="NCBI Taxonomy" id="2699430"/>
    <lineage>
        <taxon>Bacteria</taxon>
        <taxon>Pseudomonadati</taxon>
        <taxon>Pseudomonadota</taxon>
        <taxon>Gammaproteobacteria</taxon>
        <taxon>Chromatiales</taxon>
        <taxon>Chromatiaceae</taxon>
        <taxon>Caldichromatium</taxon>
    </lineage>
</organism>
<sequence length="58" mass="6501">MMYRKRLRRRPDPLMLLMVFVFLGLTATISYQLLFLVPADRGEMAVQPSLTTAAGVGS</sequence>
<dbReference type="Proteomes" id="UP000502699">
    <property type="component" value="Chromosome"/>
</dbReference>
<evidence type="ECO:0000313" key="1">
    <source>
        <dbReference type="EMBL" id="QIK38002.1"/>
    </source>
</evidence>
<reference evidence="2" key="1">
    <citation type="submission" date="2020-01" db="EMBL/GenBank/DDBJ databases">
        <title>Caldichromatium gen. nov., sp. nov., a thermophilic purple sulfur bacterium member of the family Chromatiaceae isolated from Nakabusa hot spring, Japan.</title>
        <authorList>
            <person name="Saini M.K."/>
            <person name="Hanada S."/>
            <person name="Tank M."/>
        </authorList>
    </citation>
    <scope>NUCLEOTIDE SEQUENCE [LARGE SCALE GENOMIC DNA]</scope>
    <source>
        <strain evidence="2">No.7</strain>
    </source>
</reference>
<gene>
    <name evidence="1" type="ORF">GWK36_08400</name>
</gene>
<dbReference type="EMBL" id="CP048029">
    <property type="protein sequence ID" value="QIK38002.1"/>
    <property type="molecule type" value="Genomic_DNA"/>
</dbReference>
<keyword evidence="2" id="KW-1185">Reference proteome</keyword>
<dbReference type="RefSeq" id="WP_166270765.1">
    <property type="nucleotide sequence ID" value="NZ_CP048029.1"/>
</dbReference>
<dbReference type="KEGG" id="cjap:GWK36_08400"/>
<proteinExistence type="predicted"/>
<accession>A0A6G7VDH1</accession>